<dbReference type="Proteomes" id="UP000682733">
    <property type="component" value="Unassembled WGS sequence"/>
</dbReference>
<dbReference type="GO" id="GO:0000221">
    <property type="term" value="C:vacuolar proton-transporting V-type ATPase, V1 domain"/>
    <property type="evidence" value="ECO:0007669"/>
    <property type="project" value="InterPro"/>
</dbReference>
<evidence type="ECO:0000313" key="1">
    <source>
        <dbReference type="EMBL" id="CAF0899976.1"/>
    </source>
</evidence>
<name>A0A8S2DHQ8_9BILA</name>
<organism evidence="1 3">
    <name type="scientific">Didymodactylos carnosus</name>
    <dbReference type="NCBI Taxonomy" id="1234261"/>
    <lineage>
        <taxon>Eukaryota</taxon>
        <taxon>Metazoa</taxon>
        <taxon>Spiralia</taxon>
        <taxon>Gnathifera</taxon>
        <taxon>Rotifera</taxon>
        <taxon>Eurotatoria</taxon>
        <taxon>Bdelloidea</taxon>
        <taxon>Philodinida</taxon>
        <taxon>Philodinidae</taxon>
        <taxon>Didymodactylos</taxon>
    </lineage>
</organism>
<dbReference type="InterPro" id="IPR016024">
    <property type="entry name" value="ARM-type_fold"/>
</dbReference>
<dbReference type="Gene3D" id="1.25.10.10">
    <property type="entry name" value="Leucine-rich Repeat Variant"/>
    <property type="match status" value="1"/>
</dbReference>
<dbReference type="InterPro" id="IPR011989">
    <property type="entry name" value="ARM-like"/>
</dbReference>
<dbReference type="SUPFAM" id="SSF48371">
    <property type="entry name" value="ARM repeat"/>
    <property type="match status" value="1"/>
</dbReference>
<evidence type="ECO:0000313" key="3">
    <source>
        <dbReference type="Proteomes" id="UP000677228"/>
    </source>
</evidence>
<gene>
    <name evidence="1" type="ORF">OVA965_LOCUS9572</name>
    <name evidence="2" type="ORF">TMI583_LOCUS9568</name>
</gene>
<dbReference type="GO" id="GO:0046961">
    <property type="term" value="F:proton-transporting ATPase activity, rotational mechanism"/>
    <property type="evidence" value="ECO:0007669"/>
    <property type="project" value="InterPro"/>
</dbReference>
<sequence length="715" mass="83413">MAKTDVSTDGYILIFDDLFEKLQKLKDNEKDNIIEKTFGIIRDIPNVMFLNLVDHKLFIEIRSRLIDLLEKESKNGLNEQDTEILDSIVEELALEYRSGKRDIRNEEIYNKLLFYPPLLNVIKANIDNISLKSSYDPVVRIIRTLVDRLIYLSDLSDEDKTNMLKPIFDSIMEFVTKSDGSEKHNDILPYYIRFITFDGYLEKSIIDDDVIDAILQVPVLSSTCLMGHKLFPKIISILTNLFDKWLTLNEHDKLICSKIIDIFQRTYHGCLSGGLNMILDRSTLVNTIKICLENSLNINTYDDQYYLNLTKLITKLTVRDPRERDCLEVILKPLDQLLLAHITSINYKNSFEHIQLNSCTYTDKDEFFLFTCVKYIFSAKEDINNELFNRMSQSYESMLKQLIFISNKFENKSIISSFMYIILILNRLYTTKQFLNVIDDLMLLFNKMPVDSLLKDNSQEKYNYANRVHGDWEWQYSFPENLDSLKEISIPEKFIYITLNKIYACVCDSDNISIVKDKHITETILKLTTVNSQSIQRLAYNILALVMSKDDVKKLAQPDQIISMFIGFLKEGHENSTYIFESYHTELITTLKALLQHDQIKEEFIKQDGLSFIIKFLQILDEDGNSHSITNKSDALELICILAYDEQVAQILKQNQLFMTTLKSILTMESDKYAYDQEAEEKVVERVKKAAYDVLRVLENEEKTLNNNNKTKNEQ</sequence>
<protein>
    <submittedName>
        <fullName evidence="1">Uncharacterized protein</fullName>
    </submittedName>
</protein>
<dbReference type="EMBL" id="CAJNOK010003407">
    <property type="protein sequence ID" value="CAF0899976.1"/>
    <property type="molecule type" value="Genomic_DNA"/>
</dbReference>
<evidence type="ECO:0000313" key="2">
    <source>
        <dbReference type="EMBL" id="CAF3680875.1"/>
    </source>
</evidence>
<dbReference type="AlphaFoldDB" id="A0A8S2DHQ8"/>
<reference evidence="1" key="1">
    <citation type="submission" date="2021-02" db="EMBL/GenBank/DDBJ databases">
        <authorList>
            <person name="Nowell W R."/>
        </authorList>
    </citation>
    <scope>NUCLEOTIDE SEQUENCE</scope>
</reference>
<proteinExistence type="predicted"/>
<dbReference type="Pfam" id="PF03224">
    <property type="entry name" value="V-ATPase_H_N"/>
    <property type="match status" value="1"/>
</dbReference>
<dbReference type="Proteomes" id="UP000677228">
    <property type="component" value="Unassembled WGS sequence"/>
</dbReference>
<accession>A0A8S2DHQ8</accession>
<comment type="caution">
    <text evidence="1">The sequence shown here is derived from an EMBL/GenBank/DDBJ whole genome shotgun (WGS) entry which is preliminary data.</text>
</comment>
<dbReference type="EMBL" id="CAJOBA010003408">
    <property type="protein sequence ID" value="CAF3680875.1"/>
    <property type="molecule type" value="Genomic_DNA"/>
</dbReference>
<dbReference type="InterPro" id="IPR004908">
    <property type="entry name" value="ATPase_V1-cplx_hsu"/>
</dbReference>